<evidence type="ECO:0000256" key="1">
    <source>
        <dbReference type="ARBA" id="ARBA00011051"/>
    </source>
</evidence>
<evidence type="ECO:0000313" key="6">
    <source>
        <dbReference type="Proteomes" id="UP000216020"/>
    </source>
</evidence>
<gene>
    <name evidence="5" type="ORF">CAL29_21780</name>
</gene>
<comment type="similarity">
    <text evidence="1">Belongs to the bleomycin resistance protein family.</text>
</comment>
<evidence type="ECO:0000259" key="4">
    <source>
        <dbReference type="PROSITE" id="PS51819"/>
    </source>
</evidence>
<comment type="caution">
    <text evidence="5">The sequence shown here is derived from an EMBL/GenBank/DDBJ whole genome shotgun (WGS) entry which is preliminary data.</text>
</comment>
<dbReference type="InterPro" id="IPR000335">
    <property type="entry name" value="Bleomycin-R"/>
</dbReference>
<dbReference type="InterPro" id="IPR037523">
    <property type="entry name" value="VOC_core"/>
</dbReference>
<dbReference type="Proteomes" id="UP000216020">
    <property type="component" value="Unassembled WGS sequence"/>
</dbReference>
<dbReference type="GO" id="GO:0046677">
    <property type="term" value="P:response to antibiotic"/>
    <property type="evidence" value="ECO:0007669"/>
    <property type="project" value="UniProtKB-KW"/>
</dbReference>
<evidence type="ECO:0000256" key="2">
    <source>
        <dbReference type="ARBA" id="ARBA00021572"/>
    </source>
</evidence>
<feature type="domain" description="VOC" evidence="4">
    <location>
        <begin position="4"/>
        <end position="134"/>
    </location>
</feature>
<name>A0A261S122_9BORD</name>
<protein>
    <recommendedName>
        <fullName evidence="2">Bleomycin resistance protein</fullName>
    </recommendedName>
</protein>
<keyword evidence="6" id="KW-1185">Reference proteome</keyword>
<evidence type="ECO:0000256" key="3">
    <source>
        <dbReference type="ARBA" id="ARBA00023251"/>
    </source>
</evidence>
<dbReference type="SUPFAM" id="SSF54593">
    <property type="entry name" value="Glyoxalase/Bleomycin resistance protein/Dihydroxybiphenyl dioxygenase"/>
    <property type="match status" value="1"/>
</dbReference>
<sequence length="142" mass="16185">MKFRRARLVPELLVTDLVASKRFWMEICGFSLAYGREQEGFVYLDLDGAQVMLVEVRGDGYWITAPLDAPRGRGMNLEIKVPAVEPVVNALTAANWPLFEGVTERWYRHEDMESGVREFLVQDPDGYLLRFSALMDERPSAG</sequence>
<dbReference type="CDD" id="cd08349">
    <property type="entry name" value="BLMA_like"/>
    <property type="match status" value="1"/>
</dbReference>
<dbReference type="EMBL" id="NEVM01000005">
    <property type="protein sequence ID" value="OZI30632.1"/>
    <property type="molecule type" value="Genomic_DNA"/>
</dbReference>
<keyword evidence="3" id="KW-0046">Antibiotic resistance</keyword>
<dbReference type="AlphaFoldDB" id="A0A261S122"/>
<reference evidence="6" key="1">
    <citation type="submission" date="2017-05" db="EMBL/GenBank/DDBJ databases">
        <title>Complete and WGS of Bordetella genogroups.</title>
        <authorList>
            <person name="Spilker T."/>
            <person name="Lipuma J."/>
        </authorList>
    </citation>
    <scope>NUCLEOTIDE SEQUENCE [LARGE SCALE GENOMIC DNA]</scope>
    <source>
        <strain evidence="6">AU16122</strain>
    </source>
</reference>
<dbReference type="Gene3D" id="3.10.180.10">
    <property type="entry name" value="2,3-Dihydroxybiphenyl 1,2-Dioxygenase, domain 1"/>
    <property type="match status" value="1"/>
</dbReference>
<organism evidence="5 6">
    <name type="scientific">Bordetella genomosp. 10</name>
    <dbReference type="NCBI Taxonomy" id="1416804"/>
    <lineage>
        <taxon>Bacteria</taxon>
        <taxon>Pseudomonadati</taxon>
        <taxon>Pseudomonadota</taxon>
        <taxon>Betaproteobacteria</taxon>
        <taxon>Burkholderiales</taxon>
        <taxon>Alcaligenaceae</taxon>
        <taxon>Bordetella</taxon>
    </lineage>
</organism>
<dbReference type="OrthoDB" id="9797663at2"/>
<dbReference type="InterPro" id="IPR029068">
    <property type="entry name" value="Glyas_Bleomycin-R_OHBP_Dase"/>
</dbReference>
<proteinExistence type="inferred from homology"/>
<dbReference type="PROSITE" id="PS51819">
    <property type="entry name" value="VOC"/>
    <property type="match status" value="1"/>
</dbReference>
<evidence type="ECO:0000313" key="5">
    <source>
        <dbReference type="EMBL" id="OZI30632.1"/>
    </source>
</evidence>
<accession>A0A261S122</accession>
<dbReference type="RefSeq" id="WP_094855057.1">
    <property type="nucleotide sequence ID" value="NZ_NEVM01000005.1"/>
</dbReference>